<gene>
    <name evidence="3" type="ORF">EW145_g4226</name>
</gene>
<dbReference type="InterPro" id="IPR011009">
    <property type="entry name" value="Kinase-like_dom_sf"/>
</dbReference>
<dbReference type="SUPFAM" id="SSF56112">
    <property type="entry name" value="Protein kinase-like (PK-like)"/>
    <property type="match status" value="1"/>
</dbReference>
<sequence length="461" mass="51957">MSFRERPTRFRFACDYTLDLTNIGEFPVGSGGFSSVYKGKLHGKDVAIKVLRHVPNSKDTLAEVRIRNSLLAQREYKLWHPLRHPYILSLEGICFFREEHIVPSFISYWQKNGRITDFVSRRPYVDIIRMLGNIALGICYLHENDIIHGDIRGSNIMISDSGDPLVTDFGIAKEDSGNGVQMSTAMNGNCRWMAHEFFRHHNGKHIGADARRTKASDVWSLGMLFQEVLSGEPPYHEHNLATLFLKIGSGILPSFSRARHAAWRKYDIPMRTICSRCWALEPDERPSMSQLIADIRTLRPKLSGDESEINNCSFAEDARSQGSSVSRATIDRSTEEQDTFRLSNLMNNVSLNSSRGFFSESPPSTPHQSSPELYTQNIPRVASEPRTFCPSHLVELENLLVSSGLKNLFNVEYESRGSLNQLSWYAICYLRGEEIGKGCAESKKSAFAEAAKIVLAKLGIS</sequence>
<accession>A0A4S4L9D4</accession>
<dbReference type="PANTHER" id="PTHR44329">
    <property type="entry name" value="SERINE/THREONINE-PROTEIN KINASE TNNI3K-RELATED"/>
    <property type="match status" value="1"/>
</dbReference>
<dbReference type="PROSITE" id="PS00107">
    <property type="entry name" value="PROTEIN_KINASE_ATP"/>
    <property type="match status" value="1"/>
</dbReference>
<evidence type="ECO:0000256" key="1">
    <source>
        <dbReference type="PROSITE-ProRule" id="PRU10141"/>
    </source>
</evidence>
<proteinExistence type="predicted"/>
<dbReference type="InterPro" id="IPR008266">
    <property type="entry name" value="Tyr_kinase_AS"/>
</dbReference>
<dbReference type="GO" id="GO:0004674">
    <property type="term" value="F:protein serine/threonine kinase activity"/>
    <property type="evidence" value="ECO:0007669"/>
    <property type="project" value="TreeGrafter"/>
</dbReference>
<dbReference type="AlphaFoldDB" id="A0A4S4L9D4"/>
<keyword evidence="1" id="KW-0067">ATP-binding</keyword>
<evidence type="ECO:0000259" key="2">
    <source>
        <dbReference type="PROSITE" id="PS50011"/>
    </source>
</evidence>
<keyword evidence="1" id="KW-0547">Nucleotide-binding</keyword>
<evidence type="ECO:0000313" key="3">
    <source>
        <dbReference type="EMBL" id="THH06230.1"/>
    </source>
</evidence>
<dbReference type="Proteomes" id="UP000308199">
    <property type="component" value="Unassembled WGS sequence"/>
</dbReference>
<dbReference type="InterPro" id="IPR017441">
    <property type="entry name" value="Protein_kinase_ATP_BS"/>
</dbReference>
<dbReference type="GO" id="GO:0005524">
    <property type="term" value="F:ATP binding"/>
    <property type="evidence" value="ECO:0007669"/>
    <property type="project" value="UniProtKB-UniRule"/>
</dbReference>
<dbReference type="SUPFAM" id="SSF54768">
    <property type="entry name" value="dsRNA-binding domain-like"/>
    <property type="match status" value="1"/>
</dbReference>
<comment type="caution">
    <text evidence="3">The sequence shown here is derived from an EMBL/GenBank/DDBJ whole genome shotgun (WGS) entry which is preliminary data.</text>
</comment>
<reference evidence="3 4" key="1">
    <citation type="submission" date="2019-02" db="EMBL/GenBank/DDBJ databases">
        <title>Genome sequencing of the rare red list fungi Phellinidium pouzarii.</title>
        <authorList>
            <person name="Buettner E."/>
            <person name="Kellner H."/>
        </authorList>
    </citation>
    <scope>NUCLEOTIDE SEQUENCE [LARGE SCALE GENOMIC DNA]</scope>
    <source>
        <strain evidence="3 4">DSM 108285</strain>
    </source>
</reference>
<protein>
    <recommendedName>
        <fullName evidence="2">Protein kinase domain-containing protein</fullName>
    </recommendedName>
</protein>
<dbReference type="Gene3D" id="1.10.510.10">
    <property type="entry name" value="Transferase(Phosphotransferase) domain 1"/>
    <property type="match status" value="1"/>
</dbReference>
<keyword evidence="4" id="KW-1185">Reference proteome</keyword>
<dbReference type="InterPro" id="IPR051681">
    <property type="entry name" value="Ser/Thr_Kinases-Pseudokinases"/>
</dbReference>
<dbReference type="PROSITE" id="PS50011">
    <property type="entry name" value="PROTEIN_KINASE_DOM"/>
    <property type="match status" value="1"/>
</dbReference>
<dbReference type="Gene3D" id="3.30.200.20">
    <property type="entry name" value="Phosphorylase Kinase, domain 1"/>
    <property type="match status" value="1"/>
</dbReference>
<dbReference type="Pfam" id="PF07714">
    <property type="entry name" value="PK_Tyr_Ser-Thr"/>
    <property type="match status" value="1"/>
</dbReference>
<dbReference type="EMBL" id="SGPK01000207">
    <property type="protein sequence ID" value="THH06230.1"/>
    <property type="molecule type" value="Genomic_DNA"/>
</dbReference>
<dbReference type="OrthoDB" id="4062651at2759"/>
<dbReference type="Gene3D" id="3.30.160.20">
    <property type="match status" value="1"/>
</dbReference>
<dbReference type="InterPro" id="IPR001245">
    <property type="entry name" value="Ser-Thr/Tyr_kinase_cat_dom"/>
</dbReference>
<feature type="binding site" evidence="1">
    <location>
        <position position="49"/>
    </location>
    <ligand>
        <name>ATP</name>
        <dbReference type="ChEBI" id="CHEBI:30616"/>
    </ligand>
</feature>
<dbReference type="InterPro" id="IPR000719">
    <property type="entry name" value="Prot_kinase_dom"/>
</dbReference>
<feature type="domain" description="Protein kinase" evidence="2">
    <location>
        <begin position="22"/>
        <end position="302"/>
    </location>
</feature>
<name>A0A4S4L9D4_9AGAM</name>
<evidence type="ECO:0000313" key="4">
    <source>
        <dbReference type="Proteomes" id="UP000308199"/>
    </source>
</evidence>
<dbReference type="PROSITE" id="PS00109">
    <property type="entry name" value="PROTEIN_KINASE_TYR"/>
    <property type="match status" value="1"/>
</dbReference>
<organism evidence="3 4">
    <name type="scientific">Phellinidium pouzarii</name>
    <dbReference type="NCBI Taxonomy" id="167371"/>
    <lineage>
        <taxon>Eukaryota</taxon>
        <taxon>Fungi</taxon>
        <taxon>Dikarya</taxon>
        <taxon>Basidiomycota</taxon>
        <taxon>Agaricomycotina</taxon>
        <taxon>Agaricomycetes</taxon>
        <taxon>Hymenochaetales</taxon>
        <taxon>Hymenochaetaceae</taxon>
        <taxon>Phellinidium</taxon>
    </lineage>
</organism>